<accession>A0A5N0TCM6</accession>
<dbReference type="EMBL" id="VYUY01000015">
    <property type="protein sequence ID" value="KAA9132184.1"/>
    <property type="molecule type" value="Genomic_DNA"/>
</dbReference>
<comment type="caution">
    <text evidence="6">The sequence shown here is derived from an EMBL/GenBank/DDBJ whole genome shotgun (WGS) entry which is preliminary data.</text>
</comment>
<dbReference type="PANTHER" id="PTHR40392:SF1">
    <property type="entry name" value="2-PHOSPHO-L-LACTATE GUANYLYLTRANSFERASE"/>
    <property type="match status" value="1"/>
</dbReference>
<evidence type="ECO:0000256" key="4">
    <source>
        <dbReference type="ARBA" id="ARBA00023134"/>
    </source>
</evidence>
<keyword evidence="4" id="KW-0342">GTP-binding</keyword>
<evidence type="ECO:0000313" key="7">
    <source>
        <dbReference type="Proteomes" id="UP000326838"/>
    </source>
</evidence>
<dbReference type="GO" id="GO:0005525">
    <property type="term" value="F:GTP binding"/>
    <property type="evidence" value="ECO:0007669"/>
    <property type="project" value="UniProtKB-KW"/>
</dbReference>
<organism evidence="6 7">
    <name type="scientific">Microbacterium caowuchunii</name>
    <dbReference type="NCBI Taxonomy" id="2614638"/>
    <lineage>
        <taxon>Bacteria</taxon>
        <taxon>Bacillati</taxon>
        <taxon>Actinomycetota</taxon>
        <taxon>Actinomycetes</taxon>
        <taxon>Micrococcales</taxon>
        <taxon>Microbacteriaceae</taxon>
        <taxon>Microbacterium</taxon>
    </lineage>
</organism>
<dbReference type="SUPFAM" id="SSF53448">
    <property type="entry name" value="Nucleotide-diphospho-sugar transferases"/>
    <property type="match status" value="1"/>
</dbReference>
<proteinExistence type="predicted"/>
<evidence type="ECO:0000313" key="6">
    <source>
        <dbReference type="EMBL" id="KAA9132184.1"/>
    </source>
</evidence>
<keyword evidence="2" id="KW-0548">Nucleotidyltransferase</keyword>
<protein>
    <submittedName>
        <fullName evidence="6">NTP transferase domain-containing protein</fullName>
    </submittedName>
</protein>
<keyword evidence="3" id="KW-0547">Nucleotide-binding</keyword>
<gene>
    <name evidence="6" type="ORF">F6B40_10740</name>
</gene>
<dbReference type="Gene3D" id="3.90.550.10">
    <property type="entry name" value="Spore Coat Polysaccharide Biosynthesis Protein SpsA, Chain A"/>
    <property type="match status" value="1"/>
</dbReference>
<dbReference type="GO" id="GO:0043814">
    <property type="term" value="F:phospholactate guanylyltransferase activity"/>
    <property type="evidence" value="ECO:0007669"/>
    <property type="project" value="InterPro"/>
</dbReference>
<reference evidence="7" key="1">
    <citation type="submission" date="2019-09" db="EMBL/GenBank/DDBJ databases">
        <title>Mumia zhuanghuii sp. nov. isolated from the intestinal contents of plateau pika (Ochotona curzoniae) in the Qinghai-Tibet plateau of China.</title>
        <authorList>
            <person name="Tian Z."/>
        </authorList>
    </citation>
    <scope>NUCLEOTIDE SEQUENCE [LARGE SCALE GENOMIC DNA]</scope>
    <source>
        <strain evidence="7">L-033</strain>
    </source>
</reference>
<dbReference type="InterPro" id="IPR025877">
    <property type="entry name" value="MobA-like_NTP_Trfase"/>
</dbReference>
<name>A0A5N0TCM6_9MICO</name>
<keyword evidence="7" id="KW-1185">Reference proteome</keyword>
<dbReference type="InterPro" id="IPR029044">
    <property type="entry name" value="Nucleotide-diphossugar_trans"/>
</dbReference>
<evidence type="ECO:0000256" key="3">
    <source>
        <dbReference type="ARBA" id="ARBA00022741"/>
    </source>
</evidence>
<dbReference type="PANTHER" id="PTHR40392">
    <property type="entry name" value="2-PHOSPHO-L-LACTATE GUANYLYLTRANSFERASE"/>
    <property type="match status" value="1"/>
</dbReference>
<sequence>MVVVPLKGAAVGKSRLQGDEDLVRAIGLDTVEAASAAASVSRVVVVTGDRATAAAAAALPGVEIVTEADPRGLNAAIALGVAAAADAPRAALLGDLPALRPADLDAALRAAASVDRAVAADGDGTGSTLVTARAGVAWASVFGAESFDRHVALGCVPLELPADSRLRHDVDTAAQLAVAQTLGLGPRTAALLPPAG</sequence>
<dbReference type="Pfam" id="PF12804">
    <property type="entry name" value="NTP_transf_3"/>
    <property type="match status" value="1"/>
</dbReference>
<keyword evidence="1 6" id="KW-0808">Transferase</keyword>
<evidence type="ECO:0000256" key="2">
    <source>
        <dbReference type="ARBA" id="ARBA00022695"/>
    </source>
</evidence>
<evidence type="ECO:0000256" key="1">
    <source>
        <dbReference type="ARBA" id="ARBA00022679"/>
    </source>
</evidence>
<dbReference type="InterPro" id="IPR002835">
    <property type="entry name" value="CofC"/>
</dbReference>
<feature type="domain" description="MobA-like NTP transferase" evidence="5">
    <location>
        <begin position="33"/>
        <end position="131"/>
    </location>
</feature>
<dbReference type="Proteomes" id="UP000326838">
    <property type="component" value="Unassembled WGS sequence"/>
</dbReference>
<dbReference type="AlphaFoldDB" id="A0A5N0TCM6"/>
<evidence type="ECO:0000259" key="5">
    <source>
        <dbReference type="Pfam" id="PF12804"/>
    </source>
</evidence>
<dbReference type="RefSeq" id="WP_150893846.1">
    <property type="nucleotide sequence ID" value="NZ_VYUY01000015.1"/>
</dbReference>